<dbReference type="InterPro" id="IPR027795">
    <property type="entry name" value="CASTOR_ACT_dom"/>
</dbReference>
<dbReference type="EMBL" id="JACOOI010000004">
    <property type="protein sequence ID" value="MBC5642353.1"/>
    <property type="molecule type" value="Genomic_DNA"/>
</dbReference>
<name>A0ABR7DY49_9BACT</name>
<feature type="domain" description="DUF2241" evidence="1">
    <location>
        <begin position="2"/>
        <end position="72"/>
    </location>
</feature>
<feature type="domain" description="CASTOR ACT" evidence="2">
    <location>
        <begin position="73"/>
        <end position="128"/>
    </location>
</feature>
<evidence type="ECO:0000259" key="1">
    <source>
        <dbReference type="Pfam" id="PF10000"/>
    </source>
</evidence>
<dbReference type="RefSeq" id="WP_186958612.1">
    <property type="nucleotide sequence ID" value="NZ_JACOOI010000004.1"/>
</dbReference>
<dbReference type="Gene3D" id="3.30.2130.10">
    <property type="entry name" value="VC0802-like"/>
    <property type="match status" value="1"/>
</dbReference>
<reference evidence="3 4" key="1">
    <citation type="submission" date="2020-08" db="EMBL/GenBank/DDBJ databases">
        <title>Genome public.</title>
        <authorList>
            <person name="Liu C."/>
            <person name="Sun Q."/>
        </authorList>
    </citation>
    <scope>NUCLEOTIDE SEQUENCE [LARGE SCALE GENOMIC DNA]</scope>
    <source>
        <strain evidence="3 4">BX2</strain>
    </source>
</reference>
<accession>A0ABR7DY49</accession>
<dbReference type="PANTHER" id="PTHR39199:SF1">
    <property type="entry name" value="BLR5128 PROTEIN"/>
    <property type="match status" value="1"/>
</dbReference>
<gene>
    <name evidence="3" type="ORF">H8S77_05580</name>
</gene>
<proteinExistence type="predicted"/>
<evidence type="ECO:0000313" key="3">
    <source>
        <dbReference type="EMBL" id="MBC5642353.1"/>
    </source>
</evidence>
<dbReference type="SUPFAM" id="SSF55021">
    <property type="entry name" value="ACT-like"/>
    <property type="match status" value="2"/>
</dbReference>
<organism evidence="3 4">
    <name type="scientific">Parabacteroides segnis</name>
    <dbReference type="NCBI Taxonomy" id="2763058"/>
    <lineage>
        <taxon>Bacteria</taxon>
        <taxon>Pseudomonadati</taxon>
        <taxon>Bacteroidota</taxon>
        <taxon>Bacteroidia</taxon>
        <taxon>Bacteroidales</taxon>
        <taxon>Tannerellaceae</taxon>
        <taxon>Parabacteroides</taxon>
    </lineage>
</organism>
<protein>
    <submittedName>
        <fullName evidence="3">ACT domain-containing protein</fullName>
    </submittedName>
</protein>
<dbReference type="Pfam" id="PF10000">
    <property type="entry name" value="ACT_3"/>
    <property type="match status" value="1"/>
</dbReference>
<dbReference type="InterPro" id="IPR018717">
    <property type="entry name" value="DUF2241"/>
</dbReference>
<sequence>MAGIEDLKILLSSMKPGLDSREFVFCTFDNPLSMEAITDLTPIGTFREKEGLILILTTDDASSNGIRFDTVYKLISLTVHSSLNAVGLTASIATKLASKDISANVVAAYYHDHIFVQKEKAGQAMEAIMELQAESFSCRE</sequence>
<evidence type="ECO:0000313" key="4">
    <source>
        <dbReference type="Proteomes" id="UP000644010"/>
    </source>
</evidence>
<keyword evidence="4" id="KW-1185">Reference proteome</keyword>
<evidence type="ECO:0000259" key="2">
    <source>
        <dbReference type="Pfam" id="PF13840"/>
    </source>
</evidence>
<dbReference type="InterPro" id="IPR045865">
    <property type="entry name" value="ACT-like_dom_sf"/>
</dbReference>
<dbReference type="Pfam" id="PF13840">
    <property type="entry name" value="ACT_7"/>
    <property type="match status" value="1"/>
</dbReference>
<comment type="caution">
    <text evidence="3">The sequence shown here is derived from an EMBL/GenBank/DDBJ whole genome shotgun (WGS) entry which is preliminary data.</text>
</comment>
<dbReference type="Proteomes" id="UP000644010">
    <property type="component" value="Unassembled WGS sequence"/>
</dbReference>
<dbReference type="PANTHER" id="PTHR39199">
    <property type="entry name" value="BLR5128 PROTEIN"/>
    <property type="match status" value="1"/>
</dbReference>